<keyword evidence="5 8" id="KW-0863">Zinc-finger</keyword>
<organism evidence="12">
    <name type="scientific">Brassica campestris</name>
    <name type="common">Field mustard</name>
    <dbReference type="NCBI Taxonomy" id="3711"/>
    <lineage>
        <taxon>Eukaryota</taxon>
        <taxon>Viridiplantae</taxon>
        <taxon>Streptophyta</taxon>
        <taxon>Embryophyta</taxon>
        <taxon>Tracheophyta</taxon>
        <taxon>Spermatophyta</taxon>
        <taxon>Magnoliopsida</taxon>
        <taxon>eudicotyledons</taxon>
        <taxon>Gunneridae</taxon>
        <taxon>Pentapetalae</taxon>
        <taxon>rosids</taxon>
        <taxon>malvids</taxon>
        <taxon>Brassicales</taxon>
        <taxon>Brassicaceae</taxon>
        <taxon>Brassiceae</taxon>
        <taxon>Brassica</taxon>
    </lineage>
</organism>
<evidence type="ECO:0000256" key="5">
    <source>
        <dbReference type="ARBA" id="ARBA00022771"/>
    </source>
</evidence>
<keyword evidence="9" id="KW-1133">Transmembrane helix</keyword>
<evidence type="ECO:0000256" key="9">
    <source>
        <dbReference type="SAM" id="Phobius"/>
    </source>
</evidence>
<name>A0A3P6A5N6_BRACM</name>
<reference evidence="12" key="1">
    <citation type="submission" date="2018-11" db="EMBL/GenBank/DDBJ databases">
        <authorList>
            <consortium name="Genoscope - CEA"/>
            <person name="William W."/>
        </authorList>
    </citation>
    <scope>NUCLEOTIDE SEQUENCE</scope>
</reference>
<dbReference type="AlphaFoldDB" id="A0A3P6A5N6"/>
<evidence type="ECO:0000256" key="1">
    <source>
        <dbReference type="ARBA" id="ARBA00000900"/>
    </source>
</evidence>
<dbReference type="SUPFAM" id="SSF57850">
    <property type="entry name" value="RING/U-box"/>
    <property type="match status" value="1"/>
</dbReference>
<comment type="catalytic activity">
    <reaction evidence="1">
        <text>S-ubiquitinyl-[E2 ubiquitin-conjugating enzyme]-L-cysteine + [acceptor protein]-L-lysine = [E2 ubiquitin-conjugating enzyme]-L-cysteine + N(6)-ubiquitinyl-[acceptor protein]-L-lysine.</text>
        <dbReference type="EC" id="2.3.2.27"/>
    </reaction>
</comment>
<feature type="domain" description="RING-type" evidence="10">
    <location>
        <begin position="291"/>
        <end position="332"/>
    </location>
</feature>
<dbReference type="PANTHER" id="PTHR15710">
    <property type="entry name" value="E3 UBIQUITIN-PROTEIN LIGASE PRAJA"/>
    <property type="match status" value="1"/>
</dbReference>
<dbReference type="EC" id="2.3.2.27" evidence="2"/>
<dbReference type="Pfam" id="PF13639">
    <property type="entry name" value="zf-RING_2"/>
    <property type="match status" value="1"/>
</dbReference>
<keyword evidence="9" id="KW-0472">Membrane</keyword>
<evidence type="ECO:0000259" key="10">
    <source>
        <dbReference type="PROSITE" id="PS50089"/>
    </source>
</evidence>
<dbReference type="EMBL" id="LS974618">
    <property type="protein sequence ID" value="CAG7891115.1"/>
    <property type="molecule type" value="Genomic_DNA"/>
</dbReference>
<dbReference type="GO" id="GO:0061630">
    <property type="term" value="F:ubiquitin protein ligase activity"/>
    <property type="evidence" value="ECO:0007669"/>
    <property type="project" value="UniProtKB-EC"/>
</dbReference>
<evidence type="ECO:0000313" key="12">
    <source>
        <dbReference type="EMBL" id="VDC84565.1"/>
    </source>
</evidence>
<keyword evidence="6" id="KW-0833">Ubl conjugation pathway</keyword>
<protein>
    <recommendedName>
        <fullName evidence="2">RING-type E3 ubiquitin transferase</fullName>
        <ecNumber evidence="2">2.3.2.27</ecNumber>
    </recommendedName>
</protein>
<dbReference type="Gramene" id="A02p00670.2_BraZ1">
    <property type="protein sequence ID" value="A02p00670.2_BraZ1.CDS"/>
    <property type="gene ID" value="A02g00670.2_BraZ1"/>
</dbReference>
<evidence type="ECO:0000256" key="2">
    <source>
        <dbReference type="ARBA" id="ARBA00012483"/>
    </source>
</evidence>
<keyword evidence="4" id="KW-0479">Metal-binding</keyword>
<evidence type="ECO:0000256" key="6">
    <source>
        <dbReference type="ARBA" id="ARBA00022786"/>
    </source>
</evidence>
<evidence type="ECO:0000313" key="11">
    <source>
        <dbReference type="EMBL" id="CAG7891115.1"/>
    </source>
</evidence>
<feature type="transmembrane region" description="Helical" evidence="9">
    <location>
        <begin position="32"/>
        <end position="54"/>
    </location>
</feature>
<dbReference type="PROSITE" id="PS50089">
    <property type="entry name" value="ZF_RING_2"/>
    <property type="match status" value="1"/>
</dbReference>
<evidence type="ECO:0000256" key="7">
    <source>
        <dbReference type="ARBA" id="ARBA00022833"/>
    </source>
</evidence>
<evidence type="ECO:0000256" key="8">
    <source>
        <dbReference type="PROSITE-ProRule" id="PRU00175"/>
    </source>
</evidence>
<dbReference type="EMBL" id="LR031573">
    <property type="protein sequence ID" value="VDC84565.1"/>
    <property type="molecule type" value="Genomic_DNA"/>
</dbReference>
<dbReference type="PANTHER" id="PTHR15710:SF67">
    <property type="entry name" value="E3 UBIQUITIN-PROTEIN LIGASE SGR9, AMYLOPLASTIC"/>
    <property type="match status" value="1"/>
</dbReference>
<accession>A0A3P6A5N6</accession>
<dbReference type="CDD" id="cd16454">
    <property type="entry name" value="RING-H2_PA-TM-RING"/>
    <property type="match status" value="1"/>
</dbReference>
<keyword evidence="3" id="KW-0808">Transferase</keyword>
<dbReference type="Proteomes" id="UP000694005">
    <property type="component" value="Chromosome A02"/>
</dbReference>
<keyword evidence="9" id="KW-0812">Transmembrane</keyword>
<evidence type="ECO:0000256" key="4">
    <source>
        <dbReference type="ARBA" id="ARBA00022723"/>
    </source>
</evidence>
<dbReference type="FunFam" id="3.30.40.10:FF:000127">
    <property type="entry name" value="E3 ubiquitin-protein ligase RNF181"/>
    <property type="match status" value="1"/>
</dbReference>
<dbReference type="InterPro" id="IPR001841">
    <property type="entry name" value="Znf_RING"/>
</dbReference>
<dbReference type="SMART" id="SM00184">
    <property type="entry name" value="RING"/>
    <property type="match status" value="1"/>
</dbReference>
<sequence length="360" mass="40936">MVWSTCELLIFQQCFLNTTIKSRRYHGFSQTFYISLSFNCKLILVYSLIGSFGMNDRLLAKIHQKLEVLSEKTKHIRSNMEEESTTIIMTSLSILSTSHLTNLTHTILSISHHHRRRLAAVLSSPTLFSLTLHHLLSLSLPQKTLLIATHLLSLLHPLLLHRNHHNLPSSAAKMKLRDLDAVVLLLFLCETHQLDPDVLEASADNWREILGNMCSDNMLNSISGLWTCDAGILMPYIETLVRCKRFVDIMRNHNHLGLGVGKEGYEIPAARAAVVALRAVEVSNAAGEVECVICKEEMSEGRDVCEMPCQHLFHWKCILPWLSKRNTCPFCRFQLPTDDVFSEIQRLWEILVKTSELDVA</sequence>
<dbReference type="InterPro" id="IPR013083">
    <property type="entry name" value="Znf_RING/FYVE/PHD"/>
</dbReference>
<gene>
    <name evidence="12" type="ORF">BRAA02T04727Z</name>
    <name evidence="11" type="ORF">BRAPAZ1V2_A02P00670.2</name>
</gene>
<dbReference type="Gene3D" id="3.30.40.10">
    <property type="entry name" value="Zinc/RING finger domain, C3HC4 (zinc finger)"/>
    <property type="match status" value="1"/>
</dbReference>
<proteinExistence type="predicted"/>
<dbReference type="GO" id="GO:0016567">
    <property type="term" value="P:protein ubiquitination"/>
    <property type="evidence" value="ECO:0007669"/>
    <property type="project" value="UniProtKB-ARBA"/>
</dbReference>
<evidence type="ECO:0000256" key="3">
    <source>
        <dbReference type="ARBA" id="ARBA00022679"/>
    </source>
</evidence>
<keyword evidence="7" id="KW-0862">Zinc</keyword>
<dbReference type="GO" id="GO:0008270">
    <property type="term" value="F:zinc ion binding"/>
    <property type="evidence" value="ECO:0007669"/>
    <property type="project" value="UniProtKB-KW"/>
</dbReference>